<evidence type="ECO:0000313" key="2">
    <source>
        <dbReference type="Proteomes" id="UP000466104"/>
    </source>
</evidence>
<reference evidence="1 2" key="1">
    <citation type="submission" date="2019-08" db="EMBL/GenBank/DDBJ databases">
        <title>In-depth cultivation of the pig gut microbiome towards novel bacterial diversity and tailored functional studies.</title>
        <authorList>
            <person name="Wylensek D."/>
            <person name="Hitch T.C.A."/>
            <person name="Clavel T."/>
        </authorList>
    </citation>
    <scope>NUCLEOTIDE SEQUENCE [LARGE SCALE GENOMIC DNA]</scope>
    <source>
        <strain evidence="1 2">WCA-380-WT-3A</strain>
    </source>
</reference>
<proteinExistence type="predicted"/>
<dbReference type="AlphaFoldDB" id="A0A7K0J837"/>
<gene>
    <name evidence="1" type="ORF">FYJ43_08785</name>
</gene>
<evidence type="ECO:0000313" key="1">
    <source>
        <dbReference type="EMBL" id="MSS46126.1"/>
    </source>
</evidence>
<comment type="caution">
    <text evidence="1">The sequence shown here is derived from an EMBL/GenBank/DDBJ whole genome shotgun (WGS) entry which is preliminary data.</text>
</comment>
<sequence>MRLGPLELGLCHWGSFWNVARLCTGRVMWIFLGGSQERFWTGPRPEVRELFLLFCTRPR</sequence>
<keyword evidence="2" id="KW-1185">Reference proteome</keyword>
<protein>
    <submittedName>
        <fullName evidence="1">Uncharacterized protein</fullName>
    </submittedName>
</protein>
<dbReference type="EMBL" id="VUMG01000003">
    <property type="protein sequence ID" value="MSS46126.1"/>
    <property type="molecule type" value="Genomic_DNA"/>
</dbReference>
<organism evidence="1 2">
    <name type="scientific">Cutibacterium porci</name>
    <dbReference type="NCBI Taxonomy" id="2605781"/>
    <lineage>
        <taxon>Bacteria</taxon>
        <taxon>Bacillati</taxon>
        <taxon>Actinomycetota</taxon>
        <taxon>Actinomycetes</taxon>
        <taxon>Propionibacteriales</taxon>
        <taxon>Propionibacteriaceae</taxon>
        <taxon>Cutibacterium</taxon>
    </lineage>
</organism>
<accession>A0A7K0J837</accession>
<dbReference type="Proteomes" id="UP000466104">
    <property type="component" value="Unassembled WGS sequence"/>
</dbReference>
<name>A0A7K0J837_9ACTN</name>